<dbReference type="eggNOG" id="KOG0254">
    <property type="taxonomic scope" value="Eukaryota"/>
</dbReference>
<feature type="transmembrane region" description="Helical" evidence="9">
    <location>
        <begin position="279"/>
        <end position="301"/>
    </location>
</feature>
<feature type="transmembrane region" description="Helical" evidence="9">
    <location>
        <begin position="395"/>
        <end position="418"/>
    </location>
</feature>
<gene>
    <name evidence="11" type="primary">TDEL0E00120</name>
    <name evidence="11" type="ORF">TDEL_0E00120</name>
</gene>
<comment type="subcellular location">
    <subcellularLocation>
        <location evidence="1">Membrane</location>
        <topology evidence="1">Multi-pass membrane protein</topology>
    </subcellularLocation>
</comment>
<dbReference type="FunFam" id="1.20.1250.20:FF:000026">
    <property type="entry name" value="MFS quinate transporter QutD"/>
    <property type="match status" value="1"/>
</dbReference>
<dbReference type="NCBIfam" id="TIGR00879">
    <property type="entry name" value="SP"/>
    <property type="match status" value="1"/>
</dbReference>
<keyword evidence="5 9" id="KW-1133">Transmembrane helix</keyword>
<dbReference type="GO" id="GO:0016020">
    <property type="term" value="C:membrane"/>
    <property type="evidence" value="ECO:0007669"/>
    <property type="project" value="UniProtKB-SubCell"/>
</dbReference>
<dbReference type="CDD" id="cd17356">
    <property type="entry name" value="MFS_HXT"/>
    <property type="match status" value="1"/>
</dbReference>
<keyword evidence="4 9" id="KW-0812">Transmembrane</keyword>
<dbReference type="InterPro" id="IPR005828">
    <property type="entry name" value="MFS_sugar_transport-like"/>
</dbReference>
<dbReference type="InParanoid" id="G8ZUG1"/>
<evidence type="ECO:0000256" key="1">
    <source>
        <dbReference type="ARBA" id="ARBA00004141"/>
    </source>
</evidence>
<dbReference type="SUPFAM" id="SSF103473">
    <property type="entry name" value="MFS general substrate transporter"/>
    <property type="match status" value="1"/>
</dbReference>
<evidence type="ECO:0000256" key="7">
    <source>
        <dbReference type="RuleBase" id="RU003346"/>
    </source>
</evidence>
<evidence type="ECO:0000256" key="2">
    <source>
        <dbReference type="ARBA" id="ARBA00010992"/>
    </source>
</evidence>
<dbReference type="OrthoDB" id="4142200at2759"/>
<feature type="region of interest" description="Disordered" evidence="8">
    <location>
        <begin position="532"/>
        <end position="570"/>
    </location>
</feature>
<dbReference type="PROSITE" id="PS50850">
    <property type="entry name" value="MFS"/>
    <property type="match status" value="1"/>
</dbReference>
<dbReference type="PANTHER" id="PTHR48022">
    <property type="entry name" value="PLASTIDIC GLUCOSE TRANSPORTER 4"/>
    <property type="match status" value="1"/>
</dbReference>
<keyword evidence="12" id="KW-1185">Reference proteome</keyword>
<dbReference type="Gene3D" id="1.20.1250.20">
    <property type="entry name" value="MFS general substrate transporter like domains"/>
    <property type="match status" value="1"/>
</dbReference>
<feature type="transmembrane region" description="Helical" evidence="9">
    <location>
        <begin position="313"/>
        <end position="336"/>
    </location>
</feature>
<dbReference type="EMBL" id="HE616746">
    <property type="protein sequence ID" value="CCE92255.1"/>
    <property type="molecule type" value="Genomic_DNA"/>
</dbReference>
<feature type="transmembrane region" description="Helical" evidence="9">
    <location>
        <begin position="99"/>
        <end position="117"/>
    </location>
</feature>
<evidence type="ECO:0000256" key="9">
    <source>
        <dbReference type="SAM" id="Phobius"/>
    </source>
</evidence>
<feature type="domain" description="Major facilitator superfamily (MFS) profile" evidence="10">
    <location>
        <begin position="31"/>
        <end position="483"/>
    </location>
</feature>
<dbReference type="HOGENOM" id="CLU_001265_30_12_1"/>
<evidence type="ECO:0000256" key="8">
    <source>
        <dbReference type="SAM" id="MobiDB-lite"/>
    </source>
</evidence>
<dbReference type="PROSITE" id="PS00217">
    <property type="entry name" value="SUGAR_TRANSPORT_2"/>
    <property type="match status" value="1"/>
</dbReference>
<evidence type="ECO:0000256" key="5">
    <source>
        <dbReference type="ARBA" id="ARBA00022989"/>
    </source>
</evidence>
<accession>G8ZUG1</accession>
<dbReference type="PRINTS" id="PR00171">
    <property type="entry name" value="SUGRTRNSPORT"/>
</dbReference>
<feature type="transmembrane region" description="Helical" evidence="9">
    <location>
        <begin position="123"/>
        <end position="146"/>
    </location>
</feature>
<feature type="transmembrane region" description="Helical" evidence="9">
    <location>
        <begin position="461"/>
        <end position="479"/>
    </location>
</feature>
<dbReference type="InterPro" id="IPR005829">
    <property type="entry name" value="Sugar_transporter_CS"/>
</dbReference>
<evidence type="ECO:0000313" key="12">
    <source>
        <dbReference type="Proteomes" id="UP000005627"/>
    </source>
</evidence>
<evidence type="ECO:0000313" key="11">
    <source>
        <dbReference type="EMBL" id="CCE92255.1"/>
    </source>
</evidence>
<organism evidence="11 12">
    <name type="scientific">Torulaspora delbrueckii</name>
    <name type="common">Yeast</name>
    <name type="synonym">Candida colliculosa</name>
    <dbReference type="NCBI Taxonomy" id="4950"/>
    <lineage>
        <taxon>Eukaryota</taxon>
        <taxon>Fungi</taxon>
        <taxon>Dikarya</taxon>
        <taxon>Ascomycota</taxon>
        <taxon>Saccharomycotina</taxon>
        <taxon>Saccharomycetes</taxon>
        <taxon>Saccharomycetales</taxon>
        <taxon>Saccharomycetaceae</taxon>
        <taxon>Torulaspora</taxon>
    </lineage>
</organism>
<dbReference type="InterPro" id="IPR003663">
    <property type="entry name" value="Sugar/inositol_transpt"/>
</dbReference>
<evidence type="ECO:0000256" key="3">
    <source>
        <dbReference type="ARBA" id="ARBA00022448"/>
    </source>
</evidence>
<dbReference type="RefSeq" id="XP_003681466.1">
    <property type="nucleotide sequence ID" value="XM_003681418.1"/>
</dbReference>
<evidence type="ECO:0000256" key="6">
    <source>
        <dbReference type="ARBA" id="ARBA00023136"/>
    </source>
</evidence>
<keyword evidence="3 7" id="KW-0813">Transport</keyword>
<keyword evidence="6 9" id="KW-0472">Membrane</keyword>
<protein>
    <recommendedName>
        <fullName evidence="10">Major facilitator superfamily (MFS) profile domain-containing protein</fullName>
    </recommendedName>
</protein>
<dbReference type="GO" id="GO:0005351">
    <property type="term" value="F:carbohydrate:proton symporter activity"/>
    <property type="evidence" value="ECO:0007669"/>
    <property type="project" value="TreeGrafter"/>
</dbReference>
<sequence>MSVKDKFLLRNVEYHGRLYDKFPKIYNVYAIGMVACISGLMFGFDISSMSSMIGTHYYQEFFGRPSSTAQGGITASMAGGSLLGSIVSPNFSDAFGRRFSLHLCAALWIIGSIIQCASQNQGMLIAGRVISGMGIGFGSSVAPVYCSEVAPPKIRGTICGLFQFSVTLGIMILFYIGFGCHYINSTASFRVTWGLQMVPGLILLVGTFFLPESPRWLANHGRWEESYDIIARIGAKGDRDDPHVKFQIDEIKEQVMIDREAVDFSYKHLFRKKTIRKTIVGVSAQMWQQLCGMNVMMYYIVYIFRMAGYGESMVLVSGSIQYVLNVVMTIPALFLVDKIGRRPVLITGGILMFIWLFVVAGLLANYSVAEPDGFDGDQTVTIRIPEYHGSAARGVIAASYLFVCSFAPTWGIGIWIYCSEIFNNMERAKGTALSASVNWAFNFALAMFVPRAFQNISWQTYIIFGVFSVALTIQTIFMFPETKGKTLEEIDQMWADHIPAWQTASYVPILPVMKDNQGRKLGIDDNVEHVENVSCGPSTEKNGVKSPELASDSSSSASNRNGESKLVNQV</sequence>
<dbReference type="KEGG" id="tdl:TDEL_0E00120"/>
<dbReference type="Proteomes" id="UP000005627">
    <property type="component" value="Chromosome 5"/>
</dbReference>
<feature type="transmembrane region" description="Helical" evidence="9">
    <location>
        <begin position="343"/>
        <end position="364"/>
    </location>
</feature>
<feature type="transmembrane region" description="Helical" evidence="9">
    <location>
        <begin position="26"/>
        <end position="47"/>
    </location>
</feature>
<feature type="transmembrane region" description="Helical" evidence="9">
    <location>
        <begin position="158"/>
        <end position="178"/>
    </location>
</feature>
<dbReference type="InterPro" id="IPR050360">
    <property type="entry name" value="MFS_Sugar_Transporters"/>
</dbReference>
<evidence type="ECO:0000256" key="4">
    <source>
        <dbReference type="ARBA" id="ARBA00022692"/>
    </source>
</evidence>
<dbReference type="PANTHER" id="PTHR48022:SF7">
    <property type="entry name" value="MAJOR FACILITATOR SUPERFAMILY (MFS) PROFILE DOMAIN-CONTAINING PROTEIN-RELATED"/>
    <property type="match status" value="1"/>
</dbReference>
<proteinExistence type="inferred from homology"/>
<name>G8ZUG1_TORDE</name>
<dbReference type="InterPro" id="IPR020846">
    <property type="entry name" value="MFS_dom"/>
</dbReference>
<dbReference type="AlphaFoldDB" id="G8ZUG1"/>
<feature type="transmembrane region" description="Helical" evidence="9">
    <location>
        <begin position="430"/>
        <end position="449"/>
    </location>
</feature>
<reference evidence="11 12" key="1">
    <citation type="journal article" date="2011" name="Proc. Natl. Acad. Sci. U.S.A.">
        <title>Evolutionary erosion of yeast sex chromosomes by mating-type switching accidents.</title>
        <authorList>
            <person name="Gordon J.L."/>
            <person name="Armisen D."/>
            <person name="Proux-Wera E."/>
            <person name="Oheigeartaigh S.S."/>
            <person name="Byrne K.P."/>
            <person name="Wolfe K.H."/>
        </authorList>
    </citation>
    <scope>NUCLEOTIDE SEQUENCE [LARGE SCALE GENOMIC DNA]</scope>
    <source>
        <strain evidence="12">ATCC 10662 / CBS 1146 / NBRC 0425 / NCYC 2629 / NRRL Y-866</strain>
    </source>
</reference>
<comment type="similarity">
    <text evidence="2 7">Belongs to the major facilitator superfamily. Sugar transporter (TC 2.A.1.1) family.</text>
</comment>
<dbReference type="Pfam" id="PF00083">
    <property type="entry name" value="Sugar_tr"/>
    <property type="match status" value="1"/>
</dbReference>
<evidence type="ECO:0000259" key="10">
    <source>
        <dbReference type="PROSITE" id="PS50850"/>
    </source>
</evidence>
<dbReference type="InterPro" id="IPR036259">
    <property type="entry name" value="MFS_trans_sf"/>
</dbReference>
<dbReference type="GeneID" id="11503679"/>
<dbReference type="PROSITE" id="PS00216">
    <property type="entry name" value="SUGAR_TRANSPORT_1"/>
    <property type="match status" value="1"/>
</dbReference>